<feature type="region of interest" description="Disordered" evidence="1">
    <location>
        <begin position="1"/>
        <end position="47"/>
    </location>
</feature>
<sequence length="474" mass="52895">MYSSIDTEAPMARSCSPCTPPTLPALPSDAPFSPPRSSPSSTSLPQYEPLTRLSQLPSSVYINKGVSTSDGCVMLNWELSLDGQSLLSPSAVIALALNEAGRAIGIGRVTYIPLGEYAVVSSDRGGRDRKRHGSDCSAEDDFNCEREGLSAIPELFYSGSQWSQHEILVWDSASHVERLELIRKPDIDENVIPVRILIRDRLTDNLVFSPEPRRLSAAVLVYDNRPFLDWYCNFARRRNGPGPDIEISLGSSQLGPGSFNGLSDRCTCGVSVDPMLLMEQGVRIDIDPDSLPQTPTSPSLSDNSQWLRSIYQPDNLAVMRRLSYMWMHPVNFGIVRMGEVLERIFQVKGVRENGLKPKPIRTVDRPKMVRTVRDDRTDLAISRGTAASKRCSVDDSGSDKEEERGIRAFNDEMDEDGDAGDDNEVGYNLQRCVNTGVREHVREIRWCDMEGRSIQGDDSEECMFDVDFYEDEEL</sequence>
<gene>
    <name evidence="2" type="ORF">AAP_03601</name>
</gene>
<feature type="compositionally biased region" description="Basic and acidic residues" evidence="1">
    <location>
        <begin position="391"/>
        <end position="410"/>
    </location>
</feature>
<evidence type="ECO:0000256" key="1">
    <source>
        <dbReference type="SAM" id="MobiDB-lite"/>
    </source>
</evidence>
<accession>A0A166NM99</accession>
<dbReference type="VEuPathDB" id="FungiDB:AAP_03601"/>
<feature type="region of interest" description="Disordered" evidence="1">
    <location>
        <begin position="386"/>
        <end position="425"/>
    </location>
</feature>
<evidence type="ECO:0000313" key="3">
    <source>
        <dbReference type="Proteomes" id="UP000242877"/>
    </source>
</evidence>
<feature type="compositionally biased region" description="Acidic residues" evidence="1">
    <location>
        <begin position="411"/>
        <end position="424"/>
    </location>
</feature>
<keyword evidence="3" id="KW-1185">Reference proteome</keyword>
<reference evidence="2 3" key="1">
    <citation type="journal article" date="2016" name="Genome Biol. Evol.">
        <title>Divergent and convergent evolution of fungal pathogenicity.</title>
        <authorList>
            <person name="Shang Y."/>
            <person name="Xiao G."/>
            <person name="Zheng P."/>
            <person name="Cen K."/>
            <person name="Zhan S."/>
            <person name="Wang C."/>
        </authorList>
    </citation>
    <scope>NUCLEOTIDE SEQUENCE [LARGE SCALE GENOMIC DNA]</scope>
    <source>
        <strain evidence="2 3">ARSEF 7405</strain>
    </source>
</reference>
<name>A0A166NM99_9EURO</name>
<dbReference type="OrthoDB" id="4182631at2759"/>
<comment type="caution">
    <text evidence="2">The sequence shown here is derived from an EMBL/GenBank/DDBJ whole genome shotgun (WGS) entry which is preliminary data.</text>
</comment>
<proteinExistence type="predicted"/>
<organism evidence="2 3">
    <name type="scientific">Ascosphaera apis ARSEF 7405</name>
    <dbReference type="NCBI Taxonomy" id="392613"/>
    <lineage>
        <taxon>Eukaryota</taxon>
        <taxon>Fungi</taxon>
        <taxon>Dikarya</taxon>
        <taxon>Ascomycota</taxon>
        <taxon>Pezizomycotina</taxon>
        <taxon>Eurotiomycetes</taxon>
        <taxon>Eurotiomycetidae</taxon>
        <taxon>Onygenales</taxon>
        <taxon>Ascosphaeraceae</taxon>
        <taxon>Ascosphaera</taxon>
    </lineage>
</organism>
<evidence type="ECO:0000313" key="2">
    <source>
        <dbReference type="EMBL" id="KZZ90960.1"/>
    </source>
</evidence>
<dbReference type="EMBL" id="AZGZ01000015">
    <property type="protein sequence ID" value="KZZ90960.1"/>
    <property type="molecule type" value="Genomic_DNA"/>
</dbReference>
<protein>
    <submittedName>
        <fullName evidence="2">Uncharacterized protein</fullName>
    </submittedName>
</protein>
<dbReference type="AlphaFoldDB" id="A0A166NM99"/>
<dbReference type="Proteomes" id="UP000242877">
    <property type="component" value="Unassembled WGS sequence"/>
</dbReference>